<dbReference type="Proteomes" id="UP000528286">
    <property type="component" value="Unassembled WGS sequence"/>
</dbReference>
<comment type="caution">
    <text evidence="1">The sequence shown here is derived from an EMBL/GenBank/DDBJ whole genome shotgun (WGS) entry which is preliminary data.</text>
</comment>
<keyword evidence="2" id="KW-1185">Reference proteome</keyword>
<evidence type="ECO:0008006" key="3">
    <source>
        <dbReference type="Google" id="ProtNLM"/>
    </source>
</evidence>
<gene>
    <name evidence="1" type="ORF">GGR23_002209</name>
</gene>
<evidence type="ECO:0000313" key="1">
    <source>
        <dbReference type="EMBL" id="MBB4065022.1"/>
    </source>
</evidence>
<evidence type="ECO:0000313" key="2">
    <source>
        <dbReference type="Proteomes" id="UP000528286"/>
    </source>
</evidence>
<dbReference type="EMBL" id="JACIEZ010000003">
    <property type="protein sequence ID" value="MBB4065022.1"/>
    <property type="molecule type" value="Genomic_DNA"/>
</dbReference>
<proteinExistence type="predicted"/>
<dbReference type="RefSeq" id="WP_183366303.1">
    <property type="nucleotide sequence ID" value="NZ_JACIEZ010000003.1"/>
</dbReference>
<dbReference type="InterPro" id="IPR018772">
    <property type="entry name" value="Transcription_activator_HlyU"/>
</dbReference>
<sequence length="107" mass="11767">MTGFVSKILSFLGGNASAAAPAPSSESREAYKDVTLVAQPMRDGNQFRIAGRIEKKDGERILVRQFIRADVFNGEKEAVEFTLRKARQIVDQHGNTLFADGEPDGRV</sequence>
<dbReference type="Pfam" id="PF10115">
    <property type="entry name" value="HlyU"/>
    <property type="match status" value="1"/>
</dbReference>
<dbReference type="AlphaFoldDB" id="A0A7W6J592"/>
<reference evidence="1 2" key="1">
    <citation type="submission" date="2020-08" db="EMBL/GenBank/DDBJ databases">
        <title>Genomic Encyclopedia of Type Strains, Phase IV (KMG-IV): sequencing the most valuable type-strain genomes for metagenomic binning, comparative biology and taxonomic classification.</title>
        <authorList>
            <person name="Goeker M."/>
        </authorList>
    </citation>
    <scope>NUCLEOTIDE SEQUENCE [LARGE SCALE GENOMIC DNA]</scope>
    <source>
        <strain evidence="1 2">DSM 29853</strain>
    </source>
</reference>
<protein>
    <recommendedName>
        <fullName evidence="3">Transcriptional activator HlyU</fullName>
    </recommendedName>
</protein>
<organism evidence="1 2">
    <name type="scientific">Gellertiella hungarica</name>
    <dbReference type="NCBI Taxonomy" id="1572859"/>
    <lineage>
        <taxon>Bacteria</taxon>
        <taxon>Pseudomonadati</taxon>
        <taxon>Pseudomonadota</taxon>
        <taxon>Alphaproteobacteria</taxon>
        <taxon>Hyphomicrobiales</taxon>
        <taxon>Rhizobiaceae</taxon>
        <taxon>Gellertiella</taxon>
    </lineage>
</organism>
<name>A0A7W6J592_9HYPH</name>
<accession>A0A7W6J592</accession>